<evidence type="ECO:0000256" key="1">
    <source>
        <dbReference type="ARBA" id="ARBA00022679"/>
    </source>
</evidence>
<feature type="site" description="Positions MEP for the nucleophilic attack" evidence="3">
    <location>
        <position position="154"/>
    </location>
</feature>
<dbReference type="Proteomes" id="UP000093080">
    <property type="component" value="Unassembled WGS sequence"/>
</dbReference>
<dbReference type="Gene3D" id="3.90.550.10">
    <property type="entry name" value="Spore Coat Polysaccharide Biosynthesis Protein SpsA, Chain A"/>
    <property type="match status" value="1"/>
</dbReference>
<dbReference type="UniPathway" id="UPA00056">
    <property type="reaction ID" value="UER00093"/>
</dbReference>
<dbReference type="GO" id="GO:0050518">
    <property type="term" value="F:2-C-methyl-D-erythritol 4-phosphate cytidylyltransferase activity"/>
    <property type="evidence" value="ECO:0007669"/>
    <property type="project" value="UniProtKB-UniRule"/>
</dbReference>
<dbReference type="OrthoDB" id="9804336at2"/>
<protein>
    <recommendedName>
        <fullName evidence="3">2-C-methyl-D-erythritol 4-phosphate cytidylyltransferase</fullName>
        <ecNumber evidence="3">2.7.7.60</ecNumber>
    </recommendedName>
    <alternativeName>
        <fullName evidence="3">4-diphosphocytidyl-2C-methyl-D-erythritol synthase</fullName>
    </alternativeName>
    <alternativeName>
        <fullName evidence="3">MEP cytidylyltransferase</fullName>
        <shortName evidence="3">MCT</shortName>
    </alternativeName>
</protein>
<gene>
    <name evidence="3" type="primary">ispD</name>
    <name evidence="4" type="ORF">DBT_1410</name>
</gene>
<reference evidence="4 5" key="1">
    <citation type="submission" date="2016-06" db="EMBL/GenBank/DDBJ databases">
        <title>Respiratory ammonification of nitrate coupled to the oxidation of elemental sulfur in deep-sea autotrophic thermophilic bacteria.</title>
        <authorList>
            <person name="Slobodkina G.B."/>
            <person name="Mardanov A.V."/>
            <person name="Ravin N.V."/>
            <person name="Frolova A.A."/>
            <person name="Viryasiv M.B."/>
            <person name="Chernyh N.A."/>
            <person name="Bonch-Osmolovskaya E.A."/>
            <person name="Slobodkin A.I."/>
        </authorList>
    </citation>
    <scope>NUCLEOTIDE SEQUENCE [LARGE SCALE GENOMIC DNA]</scope>
    <source>
        <strain evidence="4 5">S69</strain>
    </source>
</reference>
<dbReference type="SUPFAM" id="SSF53448">
    <property type="entry name" value="Nucleotide-diphospho-sugar transferases"/>
    <property type="match status" value="1"/>
</dbReference>
<comment type="pathway">
    <text evidence="3">Isoprenoid biosynthesis; isopentenyl diphosphate biosynthesis via DXP pathway; isopentenyl diphosphate from 1-deoxy-D-xylulose 5-phosphate: step 2/6.</text>
</comment>
<feature type="site" description="Positions MEP for the nucleophilic attack" evidence="3">
    <location>
        <position position="209"/>
    </location>
</feature>
<dbReference type="InterPro" id="IPR050088">
    <property type="entry name" value="IspD/TarI_cytidylyltransf_bact"/>
</dbReference>
<dbReference type="Pfam" id="PF01128">
    <property type="entry name" value="IspD"/>
    <property type="match status" value="1"/>
</dbReference>
<evidence type="ECO:0000313" key="4">
    <source>
        <dbReference type="EMBL" id="OCC15287.1"/>
    </source>
</evidence>
<keyword evidence="1 3" id="KW-0808">Transferase</keyword>
<feature type="site" description="Transition state stabilizer" evidence="3">
    <location>
        <position position="15"/>
    </location>
</feature>
<dbReference type="RefSeq" id="WP_067618105.1">
    <property type="nucleotide sequence ID" value="NZ_MAGO01000006.1"/>
</dbReference>
<evidence type="ECO:0000313" key="5">
    <source>
        <dbReference type="Proteomes" id="UP000093080"/>
    </source>
</evidence>
<dbReference type="GO" id="GO:0019288">
    <property type="term" value="P:isopentenyl diphosphate biosynthetic process, methylerythritol 4-phosphate pathway"/>
    <property type="evidence" value="ECO:0007669"/>
    <property type="project" value="UniProtKB-UniRule"/>
</dbReference>
<keyword evidence="2 3" id="KW-0548">Nucleotidyltransferase</keyword>
<keyword evidence="5" id="KW-1185">Reference proteome</keyword>
<dbReference type="InterPro" id="IPR029044">
    <property type="entry name" value="Nucleotide-diphossugar_trans"/>
</dbReference>
<comment type="caution">
    <text evidence="4">The sequence shown here is derived from an EMBL/GenBank/DDBJ whole genome shotgun (WGS) entry which is preliminary data.</text>
</comment>
<dbReference type="FunFam" id="3.90.550.10:FF:000003">
    <property type="entry name" value="2-C-methyl-D-erythritol 4-phosphate cytidylyltransferase"/>
    <property type="match status" value="1"/>
</dbReference>
<dbReference type="HAMAP" id="MF_00108">
    <property type="entry name" value="IspD"/>
    <property type="match status" value="1"/>
</dbReference>
<dbReference type="EC" id="2.7.7.60" evidence="3"/>
<comment type="similarity">
    <text evidence="3">Belongs to the IspD/TarI cytidylyltransferase family. IspD subfamily.</text>
</comment>
<dbReference type="CDD" id="cd02516">
    <property type="entry name" value="CDP-ME_synthetase"/>
    <property type="match status" value="1"/>
</dbReference>
<name>A0A1B9F5R5_9BACT</name>
<keyword evidence="3" id="KW-0414">Isoprene biosynthesis</keyword>
<dbReference type="EMBL" id="MAGO01000006">
    <property type="protein sequence ID" value="OCC15287.1"/>
    <property type="molecule type" value="Genomic_DNA"/>
</dbReference>
<feature type="site" description="Transition state stabilizer" evidence="3">
    <location>
        <position position="22"/>
    </location>
</feature>
<evidence type="ECO:0000256" key="2">
    <source>
        <dbReference type="ARBA" id="ARBA00022695"/>
    </source>
</evidence>
<organism evidence="4 5">
    <name type="scientific">Dissulfuribacter thermophilus</name>
    <dbReference type="NCBI Taxonomy" id="1156395"/>
    <lineage>
        <taxon>Bacteria</taxon>
        <taxon>Pseudomonadati</taxon>
        <taxon>Thermodesulfobacteriota</taxon>
        <taxon>Dissulfuribacteria</taxon>
        <taxon>Dissulfuribacterales</taxon>
        <taxon>Dissulfuribacteraceae</taxon>
        <taxon>Dissulfuribacter</taxon>
    </lineage>
</organism>
<comment type="function">
    <text evidence="3">Catalyzes the formation of 4-diphosphocytidyl-2-C-methyl-D-erythritol from CTP and 2-C-methyl-D-erythritol 4-phosphate (MEP).</text>
</comment>
<dbReference type="NCBIfam" id="TIGR00453">
    <property type="entry name" value="ispD"/>
    <property type="match status" value="1"/>
</dbReference>
<comment type="catalytic activity">
    <reaction evidence="3">
        <text>2-C-methyl-D-erythritol 4-phosphate + CTP + H(+) = 4-CDP-2-C-methyl-D-erythritol + diphosphate</text>
        <dbReference type="Rhea" id="RHEA:13429"/>
        <dbReference type="ChEBI" id="CHEBI:15378"/>
        <dbReference type="ChEBI" id="CHEBI:33019"/>
        <dbReference type="ChEBI" id="CHEBI:37563"/>
        <dbReference type="ChEBI" id="CHEBI:57823"/>
        <dbReference type="ChEBI" id="CHEBI:58262"/>
        <dbReference type="EC" id="2.7.7.60"/>
    </reaction>
</comment>
<dbReference type="AlphaFoldDB" id="A0A1B9F5R5"/>
<sequence>MKVSGLIAAGGIGKRFGAERPKQFLYLRGKPVIAWSIEAFQQVAYCEELVIVVPDGWQKTVEGIAKEFCRNIDYKIVVGGASRAGSVLNGLKAVRSDVKWVAVHDAARPGIYPHQIEEAILLSREVGASIVAMKAVDTIKIVDKEGLVIKTIPRSDVYLAQTPQVARVADLLRAFSEDENFLNATDESSILERIGIPVGVVEGGINNLKITRPEDLKILEVVL</sequence>
<dbReference type="STRING" id="1156395.DBT_1410"/>
<accession>A0A1B9F5R5</accession>
<dbReference type="InterPro" id="IPR001228">
    <property type="entry name" value="IspD"/>
</dbReference>
<evidence type="ECO:0000256" key="3">
    <source>
        <dbReference type="HAMAP-Rule" id="MF_00108"/>
    </source>
</evidence>
<proteinExistence type="inferred from homology"/>
<dbReference type="InterPro" id="IPR034683">
    <property type="entry name" value="IspD/TarI"/>
</dbReference>
<dbReference type="PANTHER" id="PTHR32125">
    <property type="entry name" value="2-C-METHYL-D-ERYTHRITOL 4-PHOSPHATE CYTIDYLYLTRANSFERASE, CHLOROPLASTIC"/>
    <property type="match status" value="1"/>
</dbReference>
<dbReference type="PANTHER" id="PTHR32125:SF4">
    <property type="entry name" value="2-C-METHYL-D-ERYTHRITOL 4-PHOSPHATE CYTIDYLYLTRANSFERASE, CHLOROPLASTIC"/>
    <property type="match status" value="1"/>
</dbReference>